<keyword evidence="6" id="KW-1185">Reference proteome</keyword>
<feature type="compositionally biased region" description="Low complexity" evidence="3">
    <location>
        <begin position="331"/>
        <end position="345"/>
    </location>
</feature>
<dbReference type="GO" id="GO:0042393">
    <property type="term" value="F:histone binding"/>
    <property type="evidence" value="ECO:0007669"/>
    <property type="project" value="TreeGrafter"/>
</dbReference>
<dbReference type="InterPro" id="IPR032308">
    <property type="entry name" value="TDBD"/>
</dbReference>
<dbReference type="GO" id="GO:0003682">
    <property type="term" value="F:chromatin binding"/>
    <property type="evidence" value="ECO:0007669"/>
    <property type="project" value="TreeGrafter"/>
</dbReference>
<evidence type="ECO:0000313" key="5">
    <source>
        <dbReference type="EMBL" id="KAK3038557.1"/>
    </source>
</evidence>
<comment type="caution">
    <text evidence="5">The sequence shown here is derived from an EMBL/GenBank/DDBJ whole genome shotgun (WGS) entry which is preliminary data.</text>
</comment>
<feature type="region of interest" description="Disordered" evidence="3">
    <location>
        <begin position="331"/>
        <end position="352"/>
    </location>
</feature>
<keyword evidence="2" id="KW-0539">Nucleus</keyword>
<dbReference type="Pfam" id="PF16135">
    <property type="entry name" value="TDBD"/>
    <property type="match status" value="1"/>
</dbReference>
<sequence>MADTDEIRTAEGGVVLELGSTGALNNEKPCRSELKRDQEWLADSNCTDRSAKKQAKETSNDTKLETCGKSEAREVLIDVELENSSEDRDIDLEPCDKKLLTEASTDIELGACSKNEVKEALAGIELEHCAKKLVKESSFEMEPSGKSQLNIEQDYSAKNHENEGSNDIDLEPCDKMLVNGTLTGVEMEAGSKNEAKKALSDVELVPCAMKPVNEASNEDIEVERCPKNQVKGGDLSDIGLEPCDNNQAKEALVDIELECCANKLVNEASSDIELEPCAKKLMKEASNEDVCSEVSNPNVSPRENVSSFRSISSRSAELASNNRGTCGDITSTCSGSSSTGQSSGDVARSRSDALDTISSSQVVLEIPKHASTTGIRKITFKFSKHSEDYGKQFSASNGYTAYGLTEAPEFNPLAVDGAERKADAYEKGLHEARQPRPRPPNTEKVVPANYPTNVKKFLSTGILEGARVKYISSSRSSRRELLGIIKDYGYLCGCSICNFSKILSAHEFEIHAGGKSRHPNNHIYLENGKPIYSIIQELRTAPLSIVDEVIKDVAGSSVNDVTLQVWKGDTDAIVFVYSRAC</sequence>
<dbReference type="EMBL" id="JAVXUP010000094">
    <property type="protein sequence ID" value="KAK3038557.1"/>
    <property type="molecule type" value="Genomic_DNA"/>
</dbReference>
<dbReference type="Proteomes" id="UP001188597">
    <property type="component" value="Unassembled WGS sequence"/>
</dbReference>
<dbReference type="GO" id="GO:0045944">
    <property type="term" value="P:positive regulation of transcription by RNA polymerase II"/>
    <property type="evidence" value="ECO:0007669"/>
    <property type="project" value="TreeGrafter"/>
</dbReference>
<feature type="domain" description="Tify" evidence="4">
    <location>
        <begin position="483"/>
        <end position="537"/>
    </location>
</feature>
<name>A0AA88X2V4_9ASTE</name>
<dbReference type="GO" id="GO:0005634">
    <property type="term" value="C:nucleus"/>
    <property type="evidence" value="ECO:0007669"/>
    <property type="project" value="UniProtKB-SubCell"/>
</dbReference>
<accession>A0AA88X2V4</accession>
<evidence type="ECO:0000313" key="6">
    <source>
        <dbReference type="Proteomes" id="UP001188597"/>
    </source>
</evidence>
<evidence type="ECO:0000256" key="2">
    <source>
        <dbReference type="ARBA" id="ARBA00023242"/>
    </source>
</evidence>
<dbReference type="PANTHER" id="PTHR47025">
    <property type="entry name" value="AUTOIMMUNE REGULATOR"/>
    <property type="match status" value="1"/>
</dbReference>
<evidence type="ECO:0000256" key="1">
    <source>
        <dbReference type="ARBA" id="ARBA00004123"/>
    </source>
</evidence>
<dbReference type="GO" id="GO:0000977">
    <property type="term" value="F:RNA polymerase II transcription regulatory region sequence-specific DNA binding"/>
    <property type="evidence" value="ECO:0007669"/>
    <property type="project" value="TreeGrafter"/>
</dbReference>
<dbReference type="PANTHER" id="PTHR47025:SF7">
    <property type="entry name" value="ACYL-COA N-ACYLTRANSFERASE WITH RING_FYVE_PHD-TYPE ZINC FINGER DOMAIN-CONTAINING PROTEIN"/>
    <property type="match status" value="1"/>
</dbReference>
<gene>
    <name evidence="5" type="ORF">RJ639_029357</name>
</gene>
<evidence type="ECO:0000256" key="3">
    <source>
        <dbReference type="SAM" id="MobiDB-lite"/>
    </source>
</evidence>
<proteinExistence type="predicted"/>
<evidence type="ECO:0000259" key="4">
    <source>
        <dbReference type="Pfam" id="PF16135"/>
    </source>
</evidence>
<dbReference type="AlphaFoldDB" id="A0AA88X2V4"/>
<comment type="subcellular location">
    <subcellularLocation>
        <location evidence="1">Nucleus</location>
    </subcellularLocation>
</comment>
<organism evidence="5 6">
    <name type="scientific">Escallonia herrerae</name>
    <dbReference type="NCBI Taxonomy" id="1293975"/>
    <lineage>
        <taxon>Eukaryota</taxon>
        <taxon>Viridiplantae</taxon>
        <taxon>Streptophyta</taxon>
        <taxon>Embryophyta</taxon>
        <taxon>Tracheophyta</taxon>
        <taxon>Spermatophyta</taxon>
        <taxon>Magnoliopsida</taxon>
        <taxon>eudicotyledons</taxon>
        <taxon>Gunneridae</taxon>
        <taxon>Pentapetalae</taxon>
        <taxon>asterids</taxon>
        <taxon>campanulids</taxon>
        <taxon>Escalloniales</taxon>
        <taxon>Escalloniaceae</taxon>
        <taxon>Escallonia</taxon>
    </lineage>
</organism>
<reference evidence="5" key="1">
    <citation type="submission" date="2022-12" db="EMBL/GenBank/DDBJ databases">
        <title>Draft genome assemblies for two species of Escallonia (Escalloniales).</title>
        <authorList>
            <person name="Chanderbali A."/>
            <person name="Dervinis C."/>
            <person name="Anghel I."/>
            <person name="Soltis D."/>
            <person name="Soltis P."/>
            <person name="Zapata F."/>
        </authorList>
    </citation>
    <scope>NUCLEOTIDE SEQUENCE</scope>
    <source>
        <strain evidence="5">UCBG64.0493</strain>
        <tissue evidence="5">Leaf</tissue>
    </source>
</reference>
<protein>
    <recommendedName>
        <fullName evidence="4">Tify domain-containing protein</fullName>
    </recommendedName>
</protein>